<dbReference type="Gene3D" id="3.30.810.10">
    <property type="entry name" value="2-Layer Sandwich"/>
    <property type="match status" value="1"/>
</dbReference>
<dbReference type="AlphaFoldDB" id="A0A9Q0EFJ5"/>
<keyword evidence="1" id="KW-0808">Transferase</keyword>
<dbReference type="PANTHER" id="PTHR23086">
    <property type="entry name" value="PHOSPHATIDYLINOSITOL-4-PHOSPHATE 5-KINASE"/>
    <property type="match status" value="1"/>
</dbReference>
<proteinExistence type="predicted"/>
<gene>
    <name evidence="4" type="ORF">NHX12_028257</name>
</gene>
<feature type="domain" description="PIPK" evidence="3">
    <location>
        <begin position="23"/>
        <end position="574"/>
    </location>
</feature>
<feature type="compositionally biased region" description="Basic and acidic residues" evidence="2">
    <location>
        <begin position="444"/>
        <end position="466"/>
    </location>
</feature>
<dbReference type="GO" id="GO:0016308">
    <property type="term" value="F:1-phosphatidylinositol-4-phosphate 5-kinase activity"/>
    <property type="evidence" value="ECO:0007669"/>
    <property type="project" value="TreeGrafter"/>
</dbReference>
<organism evidence="4 5">
    <name type="scientific">Muraenolepis orangiensis</name>
    <name type="common">Patagonian moray cod</name>
    <dbReference type="NCBI Taxonomy" id="630683"/>
    <lineage>
        <taxon>Eukaryota</taxon>
        <taxon>Metazoa</taxon>
        <taxon>Chordata</taxon>
        <taxon>Craniata</taxon>
        <taxon>Vertebrata</taxon>
        <taxon>Euteleostomi</taxon>
        <taxon>Actinopterygii</taxon>
        <taxon>Neopterygii</taxon>
        <taxon>Teleostei</taxon>
        <taxon>Neoteleostei</taxon>
        <taxon>Acanthomorphata</taxon>
        <taxon>Zeiogadaria</taxon>
        <taxon>Gadariae</taxon>
        <taxon>Gadiformes</taxon>
        <taxon>Muraenolepidoidei</taxon>
        <taxon>Muraenolepididae</taxon>
        <taxon>Muraenolepis</taxon>
    </lineage>
</organism>
<dbReference type="PRINTS" id="PR01217">
    <property type="entry name" value="PRICHEXTENSN"/>
</dbReference>
<dbReference type="OrthoDB" id="20783at2759"/>
<dbReference type="PANTHER" id="PTHR23086:SF46">
    <property type="entry name" value="PHOSPHATIDYLINOSITOL 4-PHOSPHATE 5-KINASE-LIKE PROTEIN 1"/>
    <property type="match status" value="1"/>
</dbReference>
<dbReference type="SUPFAM" id="SSF56104">
    <property type="entry name" value="SAICAR synthase-like"/>
    <property type="match status" value="2"/>
</dbReference>
<name>A0A9Q0EFJ5_9TELE</name>
<evidence type="ECO:0000259" key="3">
    <source>
        <dbReference type="PROSITE" id="PS51455"/>
    </source>
</evidence>
<sequence length="575" mass="66042">MPTKQKVSVSGAARRRRWWQLKQQWSMLGVFEIDQEHEFHSLTCAMKTGLQAALLNPPDTPPLDQLTTDLFKAEETQVHEGFEMQTFSGPVFCALRRSVDLSEEEYCDSLASDACYLQFISNSKSKADFFVTHDKRFFLKTQSRREVKFLLSNLPLYVDHLNRYPHSLLVRFLGRYCHAPTPSWVDTPPPILGTYPHTPPPHPGYVPPYPTPSWVRTPMPHSLLGTYPHAPLPPGYVPPYPTPSWVRTPIPHSLLGTYPHTPLPPGYVPPYPTPSWVRTPMPHSLLGTYPHTPLPPGFHPHNPTPSWVPPPHPTPTPLPPGFHPHNPTPSWKYFIIMQSVFYPDERINIRYDIKGCELGRWTHPIAQGNHAIKVLKDNNFEGQQITLGGERSWFEEQVELDSVFLRRLNVLDYSLLLGQQPLHRDELDQKHSLANLVTRTTKSMDLDDGPIERDLHTRPLLEKQPEVDEELAEDSDQASPGEGIPLQSLRSGGAETEFHAQHRRLLPDFKNPVHVLDGQEIRYFVGIIDIFTVYNWKKKLEHFYKVIRFPGRAFSTVSPADYSLRFCQWVRRRTQ</sequence>
<keyword evidence="1" id="KW-0418">Kinase</keyword>
<dbReference type="InterPro" id="IPR023610">
    <property type="entry name" value="PInositol-4/5-P-5/4-kinase"/>
</dbReference>
<dbReference type="Proteomes" id="UP001148018">
    <property type="component" value="Unassembled WGS sequence"/>
</dbReference>
<dbReference type="GO" id="GO:0005524">
    <property type="term" value="F:ATP binding"/>
    <property type="evidence" value="ECO:0007669"/>
    <property type="project" value="UniProtKB-UniRule"/>
</dbReference>
<dbReference type="PROSITE" id="PS51455">
    <property type="entry name" value="PIPK"/>
    <property type="match status" value="1"/>
</dbReference>
<dbReference type="Gene3D" id="3.30.800.10">
    <property type="entry name" value="Phosphatidylinositol Phosphate Kinase II Beta"/>
    <property type="match status" value="1"/>
</dbReference>
<evidence type="ECO:0000256" key="2">
    <source>
        <dbReference type="SAM" id="MobiDB-lite"/>
    </source>
</evidence>
<dbReference type="GO" id="GO:0005886">
    <property type="term" value="C:plasma membrane"/>
    <property type="evidence" value="ECO:0007669"/>
    <property type="project" value="TreeGrafter"/>
</dbReference>
<reference evidence="4" key="1">
    <citation type="submission" date="2022-07" db="EMBL/GenBank/DDBJ databases">
        <title>Chromosome-level genome of Muraenolepis orangiensis.</title>
        <authorList>
            <person name="Kim J."/>
        </authorList>
    </citation>
    <scope>NUCLEOTIDE SEQUENCE</scope>
    <source>
        <strain evidence="4">KU_S4_2022</strain>
        <tissue evidence="4">Muscle</tissue>
    </source>
</reference>
<keyword evidence="1" id="KW-0547">Nucleotide-binding</keyword>
<evidence type="ECO:0000256" key="1">
    <source>
        <dbReference type="PROSITE-ProRule" id="PRU00781"/>
    </source>
</evidence>
<dbReference type="SMART" id="SM00330">
    <property type="entry name" value="PIPKc"/>
    <property type="match status" value="1"/>
</dbReference>
<evidence type="ECO:0000313" key="4">
    <source>
        <dbReference type="EMBL" id="KAJ3603512.1"/>
    </source>
</evidence>
<dbReference type="EMBL" id="JANIIK010000044">
    <property type="protein sequence ID" value="KAJ3603512.1"/>
    <property type="molecule type" value="Genomic_DNA"/>
</dbReference>
<accession>A0A9Q0EFJ5</accession>
<dbReference type="Pfam" id="PF01504">
    <property type="entry name" value="PIP5K"/>
    <property type="match status" value="2"/>
</dbReference>
<dbReference type="InterPro" id="IPR027483">
    <property type="entry name" value="PInositol-4-P-4/5-kinase_C_sf"/>
</dbReference>
<dbReference type="InterPro" id="IPR027484">
    <property type="entry name" value="PInositol-4-P-5-kinase_N"/>
</dbReference>
<feature type="region of interest" description="Disordered" evidence="2">
    <location>
        <begin position="444"/>
        <end position="490"/>
    </location>
</feature>
<keyword evidence="1" id="KW-0067">ATP-binding</keyword>
<dbReference type="InterPro" id="IPR002498">
    <property type="entry name" value="PInositol-4-P-4/5-kinase_core"/>
</dbReference>
<comment type="caution">
    <text evidence="4">The sequence shown here is derived from an EMBL/GenBank/DDBJ whole genome shotgun (WGS) entry which is preliminary data.</text>
</comment>
<feature type="compositionally biased region" description="Acidic residues" evidence="2">
    <location>
        <begin position="467"/>
        <end position="476"/>
    </location>
</feature>
<keyword evidence="5" id="KW-1185">Reference proteome</keyword>
<protein>
    <recommendedName>
        <fullName evidence="3">PIPK domain-containing protein</fullName>
    </recommendedName>
</protein>
<dbReference type="GO" id="GO:0046854">
    <property type="term" value="P:phosphatidylinositol phosphate biosynthetic process"/>
    <property type="evidence" value="ECO:0007669"/>
    <property type="project" value="TreeGrafter"/>
</dbReference>
<evidence type="ECO:0000313" key="5">
    <source>
        <dbReference type="Proteomes" id="UP001148018"/>
    </source>
</evidence>